<dbReference type="PANTHER" id="PTHR11142:SF22">
    <property type="entry name" value="TRNA PSEUDOURIDINE SYNTHASE A 2"/>
    <property type="match status" value="1"/>
</dbReference>
<comment type="caution">
    <text evidence="4">Lacks conserved residue(s) required for the propagation of feature annotation.</text>
</comment>
<dbReference type="HAMAP" id="MF_00171">
    <property type="entry name" value="TruA"/>
    <property type="match status" value="1"/>
</dbReference>
<dbReference type="AlphaFoldDB" id="A0AAW8TUA0"/>
<feature type="domain" description="Pseudouridine synthase I TruA alpha/beta" evidence="8">
    <location>
        <begin position="144"/>
        <end position="245"/>
    </location>
</feature>
<evidence type="ECO:0000256" key="7">
    <source>
        <dbReference type="RuleBase" id="RU003792"/>
    </source>
</evidence>
<dbReference type="GO" id="GO:0003723">
    <property type="term" value="F:RNA binding"/>
    <property type="evidence" value="ECO:0007669"/>
    <property type="project" value="InterPro"/>
</dbReference>
<comment type="subunit">
    <text evidence="4">Homodimer.</text>
</comment>
<reference evidence="9" key="1">
    <citation type="submission" date="2023-03" db="EMBL/GenBank/DDBJ databases">
        <authorList>
            <person name="Shen W."/>
            <person name="Cai J."/>
        </authorList>
    </citation>
    <scope>NUCLEOTIDE SEQUENCE</scope>
    <source>
        <strain evidence="9">B226-2</strain>
    </source>
</reference>
<dbReference type="InterPro" id="IPR020103">
    <property type="entry name" value="PsdUridine_synth_cat_dom_sf"/>
</dbReference>
<feature type="domain" description="Pseudouridine synthase I TruA alpha/beta" evidence="8">
    <location>
        <begin position="8"/>
        <end position="105"/>
    </location>
</feature>
<evidence type="ECO:0000256" key="4">
    <source>
        <dbReference type="HAMAP-Rule" id="MF_00171"/>
    </source>
</evidence>
<dbReference type="Gene3D" id="3.30.70.580">
    <property type="entry name" value="Pseudouridine synthase I, catalytic domain, N-terminal subdomain"/>
    <property type="match status" value="1"/>
</dbReference>
<evidence type="ECO:0000256" key="1">
    <source>
        <dbReference type="ARBA" id="ARBA00009375"/>
    </source>
</evidence>
<name>A0AAW8TUA0_9ENTE</name>
<protein>
    <recommendedName>
        <fullName evidence="4">tRNA pseudouridine synthase A</fullName>
        <ecNumber evidence="4">5.4.99.12</ecNumber>
    </recommendedName>
    <alternativeName>
        <fullName evidence="4">tRNA pseudouridine(38-40) synthase</fullName>
    </alternativeName>
    <alternativeName>
        <fullName evidence="4">tRNA pseudouridylate synthase I</fullName>
    </alternativeName>
    <alternativeName>
        <fullName evidence="4">tRNA-uridine isomerase I</fullName>
    </alternativeName>
</protein>
<evidence type="ECO:0000256" key="6">
    <source>
        <dbReference type="PIRSR" id="PIRSR001430-2"/>
    </source>
</evidence>
<evidence type="ECO:0000313" key="9">
    <source>
        <dbReference type="EMBL" id="MDT2809735.1"/>
    </source>
</evidence>
<dbReference type="InterPro" id="IPR020097">
    <property type="entry name" value="PsdUridine_synth_TruA_a/b_dom"/>
</dbReference>
<dbReference type="GO" id="GO:0031119">
    <property type="term" value="P:tRNA pseudouridine synthesis"/>
    <property type="evidence" value="ECO:0007669"/>
    <property type="project" value="UniProtKB-UniRule"/>
</dbReference>
<dbReference type="InterPro" id="IPR001406">
    <property type="entry name" value="PsdUridine_synth_TruA"/>
</dbReference>
<comment type="function">
    <text evidence="4">Formation of pseudouridine at positions 38, 39 and 40 in the anticodon stem and loop of transfer RNAs.</text>
</comment>
<accession>A0AAW8TUA0</accession>
<sequence>MRNLKLTVEYDGKRYLGWQRLGDSEKTIQGKIEKVIQQLTGETIEIIGSGRTDAGAHAKGQVANFKTTSTLSEDEFLTLFNRYLPDDIVVKEVVEVPERFHARYNAKGKQYSYYVWNDAIPTAFERYHSFQVVEPLDLAKMEAACERLVGTHDFLGFSALKKSKKSTERRIDEIMITQEGSMLHFTFVGNGFLYKMVRILMGTLIEIGAGRLPLAVIDQVLANKIRSEAGETAPAQGLFLDEVYY</sequence>
<keyword evidence="2 4" id="KW-0819">tRNA processing</keyword>
<dbReference type="PIRSF" id="PIRSF001430">
    <property type="entry name" value="tRNA_psdUrid_synth"/>
    <property type="match status" value="1"/>
</dbReference>
<dbReference type="Gene3D" id="3.30.70.660">
    <property type="entry name" value="Pseudouridine synthase I, catalytic domain, C-terminal subdomain"/>
    <property type="match status" value="1"/>
</dbReference>
<dbReference type="PANTHER" id="PTHR11142">
    <property type="entry name" value="PSEUDOURIDYLATE SYNTHASE"/>
    <property type="match status" value="1"/>
</dbReference>
<dbReference type="Pfam" id="PF01416">
    <property type="entry name" value="PseudoU_synth_1"/>
    <property type="match status" value="2"/>
</dbReference>
<proteinExistence type="inferred from homology"/>
<dbReference type="GO" id="GO:0160147">
    <property type="term" value="F:tRNA pseudouridine(38-40) synthase activity"/>
    <property type="evidence" value="ECO:0007669"/>
    <property type="project" value="UniProtKB-EC"/>
</dbReference>
<evidence type="ECO:0000256" key="5">
    <source>
        <dbReference type="PIRSR" id="PIRSR001430-1"/>
    </source>
</evidence>
<dbReference type="Proteomes" id="UP001256711">
    <property type="component" value="Unassembled WGS sequence"/>
</dbReference>
<comment type="similarity">
    <text evidence="1 4 7">Belongs to the tRNA pseudouridine synthase TruA family.</text>
</comment>
<evidence type="ECO:0000256" key="3">
    <source>
        <dbReference type="ARBA" id="ARBA00023235"/>
    </source>
</evidence>
<dbReference type="InterPro" id="IPR020095">
    <property type="entry name" value="PsdUridine_synth_TruA_C"/>
</dbReference>
<dbReference type="SUPFAM" id="SSF55120">
    <property type="entry name" value="Pseudouridine synthase"/>
    <property type="match status" value="1"/>
</dbReference>
<evidence type="ECO:0000313" key="10">
    <source>
        <dbReference type="Proteomes" id="UP001256711"/>
    </source>
</evidence>
<gene>
    <name evidence="4 9" type="primary">truA</name>
    <name evidence="9" type="ORF">P7H43_04505</name>
</gene>
<comment type="catalytic activity">
    <reaction evidence="4 7">
        <text>uridine(38/39/40) in tRNA = pseudouridine(38/39/40) in tRNA</text>
        <dbReference type="Rhea" id="RHEA:22376"/>
        <dbReference type="Rhea" id="RHEA-COMP:10085"/>
        <dbReference type="Rhea" id="RHEA-COMP:10087"/>
        <dbReference type="ChEBI" id="CHEBI:65314"/>
        <dbReference type="ChEBI" id="CHEBI:65315"/>
        <dbReference type="EC" id="5.4.99.12"/>
    </reaction>
</comment>
<evidence type="ECO:0000256" key="2">
    <source>
        <dbReference type="ARBA" id="ARBA00022694"/>
    </source>
</evidence>
<comment type="caution">
    <text evidence="9">The sequence shown here is derived from an EMBL/GenBank/DDBJ whole genome shotgun (WGS) entry which is preliminary data.</text>
</comment>
<evidence type="ECO:0000259" key="8">
    <source>
        <dbReference type="Pfam" id="PF01416"/>
    </source>
</evidence>
<dbReference type="InterPro" id="IPR020094">
    <property type="entry name" value="TruA/RsuA/RluB/E/F_N"/>
</dbReference>
<feature type="active site" description="Nucleophile" evidence="4 5">
    <location>
        <position position="53"/>
    </location>
</feature>
<feature type="binding site" evidence="4 6">
    <location>
        <position position="111"/>
    </location>
    <ligand>
        <name>substrate</name>
    </ligand>
</feature>
<dbReference type="FunFam" id="3.30.70.580:FF:000001">
    <property type="entry name" value="tRNA pseudouridine synthase A"/>
    <property type="match status" value="1"/>
</dbReference>
<dbReference type="NCBIfam" id="TIGR00071">
    <property type="entry name" value="hisT_truA"/>
    <property type="match status" value="1"/>
</dbReference>
<organism evidence="9 10">
    <name type="scientific">Enterococcus asini</name>
    <dbReference type="NCBI Taxonomy" id="57732"/>
    <lineage>
        <taxon>Bacteria</taxon>
        <taxon>Bacillati</taxon>
        <taxon>Bacillota</taxon>
        <taxon>Bacilli</taxon>
        <taxon>Lactobacillales</taxon>
        <taxon>Enterococcaceae</taxon>
        <taxon>Enterococcus</taxon>
    </lineage>
</organism>
<dbReference type="EC" id="5.4.99.12" evidence="4"/>
<dbReference type="CDD" id="cd02570">
    <property type="entry name" value="PseudoU_synth_EcTruA"/>
    <property type="match status" value="1"/>
</dbReference>
<dbReference type="RefSeq" id="WP_118339839.1">
    <property type="nucleotide sequence ID" value="NZ_CABJBY010000002.1"/>
</dbReference>
<dbReference type="EMBL" id="JARQBJ010000002">
    <property type="protein sequence ID" value="MDT2809735.1"/>
    <property type="molecule type" value="Genomic_DNA"/>
</dbReference>
<keyword evidence="3 4" id="KW-0413">Isomerase</keyword>